<proteinExistence type="predicted"/>
<feature type="region of interest" description="Disordered" evidence="1">
    <location>
        <begin position="1"/>
        <end position="33"/>
    </location>
</feature>
<dbReference type="EMBL" id="OX459956">
    <property type="protein sequence ID" value="CAI9161377.1"/>
    <property type="molecule type" value="Genomic_DNA"/>
</dbReference>
<evidence type="ECO:0000313" key="3">
    <source>
        <dbReference type="Proteomes" id="UP001176941"/>
    </source>
</evidence>
<sequence length="147" mass="16584">MENTHTHTCTSIHRLHEPTTSRVKSPQPHLRVHSHPGQELIEDFSSQTGSRRQTLLWPVAHAHRHPSWLNTLGLAARRDTTQLQLPAISRTWAWALGGEEKSGVAKNWGVPASRRATAGQPAWSSLAVQMVRLTYGLPRQEVDRWPE</sequence>
<accession>A0ABN8YII8</accession>
<dbReference type="Proteomes" id="UP001176941">
    <property type="component" value="Chromosome 20"/>
</dbReference>
<organism evidence="2 3">
    <name type="scientific">Rangifer tarandus platyrhynchus</name>
    <name type="common">Svalbard reindeer</name>
    <dbReference type="NCBI Taxonomy" id="3082113"/>
    <lineage>
        <taxon>Eukaryota</taxon>
        <taxon>Metazoa</taxon>
        <taxon>Chordata</taxon>
        <taxon>Craniata</taxon>
        <taxon>Vertebrata</taxon>
        <taxon>Euteleostomi</taxon>
        <taxon>Mammalia</taxon>
        <taxon>Eutheria</taxon>
        <taxon>Laurasiatheria</taxon>
        <taxon>Artiodactyla</taxon>
        <taxon>Ruminantia</taxon>
        <taxon>Pecora</taxon>
        <taxon>Cervidae</taxon>
        <taxon>Odocoileinae</taxon>
        <taxon>Rangifer</taxon>
    </lineage>
</organism>
<evidence type="ECO:0000313" key="2">
    <source>
        <dbReference type="EMBL" id="CAI9161377.1"/>
    </source>
</evidence>
<protein>
    <submittedName>
        <fullName evidence="2">Uncharacterized protein</fullName>
    </submittedName>
</protein>
<evidence type="ECO:0000256" key="1">
    <source>
        <dbReference type="SAM" id="MobiDB-lite"/>
    </source>
</evidence>
<reference evidence="2" key="1">
    <citation type="submission" date="2023-04" db="EMBL/GenBank/DDBJ databases">
        <authorList>
            <consortium name="ELIXIR-Norway"/>
        </authorList>
    </citation>
    <scope>NUCLEOTIDE SEQUENCE [LARGE SCALE GENOMIC DNA]</scope>
</reference>
<gene>
    <name evidence="2" type="ORF">MRATA1EN1_LOCUS10339</name>
</gene>
<keyword evidence="3" id="KW-1185">Reference proteome</keyword>
<name>A0ABN8YII8_RANTA</name>
<feature type="compositionally biased region" description="Polar residues" evidence="1">
    <location>
        <begin position="1"/>
        <end position="11"/>
    </location>
</feature>